<feature type="compositionally biased region" description="Low complexity" evidence="1">
    <location>
        <begin position="19"/>
        <end position="33"/>
    </location>
</feature>
<dbReference type="AlphaFoldDB" id="A0A6J4MKU0"/>
<organism evidence="2">
    <name type="scientific">uncultured Gemmatimonadaceae bacterium</name>
    <dbReference type="NCBI Taxonomy" id="246130"/>
    <lineage>
        <taxon>Bacteria</taxon>
        <taxon>Pseudomonadati</taxon>
        <taxon>Gemmatimonadota</taxon>
        <taxon>Gemmatimonadia</taxon>
        <taxon>Gemmatimonadales</taxon>
        <taxon>Gemmatimonadaceae</taxon>
        <taxon>environmental samples</taxon>
    </lineage>
</organism>
<sequence length="33" mass="3142">MANSDEQHGSTKVHGDKLATGAGHTAAAPGAPG</sequence>
<reference evidence="2" key="1">
    <citation type="submission" date="2020-02" db="EMBL/GenBank/DDBJ databases">
        <authorList>
            <person name="Meier V. D."/>
        </authorList>
    </citation>
    <scope>NUCLEOTIDE SEQUENCE</scope>
    <source>
        <strain evidence="2">AVDCRST_MAG11</strain>
    </source>
</reference>
<protein>
    <submittedName>
        <fullName evidence="2">Uncharacterized protein</fullName>
    </submittedName>
</protein>
<accession>A0A6J4MKU0</accession>
<feature type="region of interest" description="Disordered" evidence="1">
    <location>
        <begin position="1"/>
        <end position="33"/>
    </location>
</feature>
<proteinExistence type="predicted"/>
<evidence type="ECO:0000256" key="1">
    <source>
        <dbReference type="SAM" id="MobiDB-lite"/>
    </source>
</evidence>
<name>A0A6J4MKU0_9BACT</name>
<evidence type="ECO:0000313" key="2">
    <source>
        <dbReference type="EMBL" id="CAA9362208.1"/>
    </source>
</evidence>
<dbReference type="EMBL" id="CADCTU010000899">
    <property type="protein sequence ID" value="CAA9362208.1"/>
    <property type="molecule type" value="Genomic_DNA"/>
</dbReference>
<feature type="compositionally biased region" description="Basic and acidic residues" evidence="1">
    <location>
        <begin position="1"/>
        <end position="17"/>
    </location>
</feature>
<gene>
    <name evidence="2" type="ORF">AVDCRST_MAG11-4198</name>
</gene>
<feature type="non-terminal residue" evidence="2">
    <location>
        <position position="33"/>
    </location>
</feature>